<evidence type="ECO:0000256" key="4">
    <source>
        <dbReference type="ARBA" id="ARBA00022723"/>
    </source>
</evidence>
<dbReference type="EMBL" id="JBBYXI010000002">
    <property type="protein sequence ID" value="MEN3930644.1"/>
    <property type="molecule type" value="Genomic_DNA"/>
</dbReference>
<keyword evidence="8 9" id="KW-0051">Antiviral defense</keyword>
<evidence type="ECO:0000256" key="7">
    <source>
        <dbReference type="ARBA" id="ARBA00022842"/>
    </source>
</evidence>
<accession>A0ABV0BIB2</accession>
<evidence type="ECO:0000256" key="8">
    <source>
        <dbReference type="ARBA" id="ARBA00023118"/>
    </source>
</evidence>
<evidence type="ECO:0000256" key="9">
    <source>
        <dbReference type="HAMAP-Rule" id="MF_01471"/>
    </source>
</evidence>
<protein>
    <recommendedName>
        <fullName evidence="9">CRISPR-associated endoribonuclease Cas2</fullName>
        <ecNumber evidence="9">3.1.-.-</ecNumber>
    </recommendedName>
</protein>
<comment type="caution">
    <text evidence="10">The sequence shown here is derived from an EMBL/GenBank/DDBJ whole genome shotgun (WGS) entry which is preliminary data.</text>
</comment>
<organism evidence="10 11">
    <name type="scientific">Hohaiivirga grylli</name>
    <dbReference type="NCBI Taxonomy" id="3133970"/>
    <lineage>
        <taxon>Bacteria</taxon>
        <taxon>Pseudomonadati</taxon>
        <taxon>Pseudomonadota</taxon>
        <taxon>Alphaproteobacteria</taxon>
        <taxon>Hyphomicrobiales</taxon>
        <taxon>Methylobacteriaceae</taxon>
        <taxon>Hohaiivirga</taxon>
    </lineage>
</organism>
<evidence type="ECO:0000256" key="6">
    <source>
        <dbReference type="ARBA" id="ARBA00022801"/>
    </source>
</evidence>
<comment type="similarity">
    <text evidence="2 9">Belongs to the CRISPR-associated endoribonuclease Cas2 protein family.</text>
</comment>
<sequence length="113" mass="13109">MSKFIALSGYRILWVMALFDLPVLTKAERKRATKFRAYLLDEGFSMMQFSCYLRFTAGKEQAEALTRRIGRAVPKAGKVDVIWFTDKQYEGIQSYRGQTDTERPSKPDQLLLF</sequence>
<keyword evidence="11" id="KW-1185">Reference proteome</keyword>
<evidence type="ECO:0000313" key="10">
    <source>
        <dbReference type="EMBL" id="MEN3930644.1"/>
    </source>
</evidence>
<dbReference type="SUPFAM" id="SSF143430">
    <property type="entry name" value="TTP0101/SSO1404-like"/>
    <property type="match status" value="1"/>
</dbReference>
<dbReference type="RefSeq" id="WP_346336644.1">
    <property type="nucleotide sequence ID" value="NZ_JBBYXI010000002.1"/>
</dbReference>
<reference evidence="10 11" key="1">
    <citation type="submission" date="2024-04" db="EMBL/GenBank/DDBJ databases">
        <title>A novel species isolated from cricket.</title>
        <authorList>
            <person name="Wang H.-C."/>
        </authorList>
    </citation>
    <scope>NUCLEOTIDE SEQUENCE [LARGE SCALE GENOMIC DNA]</scope>
    <source>
        <strain evidence="10 11">WL0021</strain>
    </source>
</reference>
<comment type="cofactor">
    <cofactor evidence="1 9">
        <name>Mg(2+)</name>
        <dbReference type="ChEBI" id="CHEBI:18420"/>
    </cofactor>
</comment>
<dbReference type="InterPro" id="IPR021127">
    <property type="entry name" value="CRISPR_associated_Cas2"/>
</dbReference>
<evidence type="ECO:0000313" key="11">
    <source>
        <dbReference type="Proteomes" id="UP001418637"/>
    </source>
</evidence>
<dbReference type="Pfam" id="PF09827">
    <property type="entry name" value="CRISPR_Cas2"/>
    <property type="match status" value="1"/>
</dbReference>
<proteinExistence type="inferred from homology"/>
<evidence type="ECO:0000256" key="2">
    <source>
        <dbReference type="ARBA" id="ARBA00009959"/>
    </source>
</evidence>
<evidence type="ECO:0000256" key="5">
    <source>
        <dbReference type="ARBA" id="ARBA00022759"/>
    </source>
</evidence>
<keyword evidence="6 9" id="KW-0378">Hydrolase</keyword>
<keyword evidence="7 9" id="KW-0460">Magnesium</keyword>
<name>A0ABV0BIB2_9HYPH</name>
<keyword evidence="5 9" id="KW-0255">Endonuclease</keyword>
<evidence type="ECO:0000256" key="3">
    <source>
        <dbReference type="ARBA" id="ARBA00022722"/>
    </source>
</evidence>
<comment type="function">
    <text evidence="9">CRISPR (clustered regularly interspaced short palindromic repeat), is an adaptive immune system that provides protection against mobile genetic elements (viruses, transposable elements and conjugative plasmids). CRISPR clusters contain sequences complementary to antecedent mobile elements and target invading nucleic acids. CRISPR clusters are transcribed and processed into CRISPR RNA (crRNA). Functions as a ssRNA-specific endoribonuclease. Involved in the integration of spacer DNA into the CRISPR cassette.</text>
</comment>
<comment type="subunit">
    <text evidence="9">Homodimer, forms a heterotetramer with a Cas1 homodimer.</text>
</comment>
<dbReference type="NCBIfam" id="TIGR01573">
    <property type="entry name" value="cas2"/>
    <property type="match status" value="1"/>
</dbReference>
<keyword evidence="3 9" id="KW-0540">Nuclease</keyword>
<feature type="binding site" evidence="9">
    <location>
        <position position="20"/>
    </location>
    <ligand>
        <name>Mg(2+)</name>
        <dbReference type="ChEBI" id="CHEBI:18420"/>
        <note>catalytic</note>
    </ligand>
</feature>
<dbReference type="InterPro" id="IPR019199">
    <property type="entry name" value="Virulence_VapD/CRISPR_Cas2"/>
</dbReference>
<keyword evidence="4 9" id="KW-0479">Metal-binding</keyword>
<dbReference type="EC" id="3.1.-.-" evidence="9"/>
<dbReference type="HAMAP" id="MF_01471">
    <property type="entry name" value="Cas2"/>
    <property type="match status" value="1"/>
</dbReference>
<evidence type="ECO:0000256" key="1">
    <source>
        <dbReference type="ARBA" id="ARBA00001946"/>
    </source>
</evidence>
<gene>
    <name evidence="9 10" type="primary">cas2</name>
    <name evidence="10" type="ORF">WJT86_06140</name>
</gene>
<dbReference type="GO" id="GO:0004519">
    <property type="term" value="F:endonuclease activity"/>
    <property type="evidence" value="ECO:0007669"/>
    <property type="project" value="UniProtKB-KW"/>
</dbReference>
<dbReference type="Proteomes" id="UP001418637">
    <property type="component" value="Unassembled WGS sequence"/>
</dbReference>